<evidence type="ECO:0000313" key="2">
    <source>
        <dbReference type="EMBL" id="EAA26597.2"/>
    </source>
</evidence>
<name>Q1K4P0_NEUCR</name>
<protein>
    <recommendedName>
        <fullName evidence="4">BTB domain-containing protein</fullName>
    </recommendedName>
</protein>
<reference evidence="2 3" key="1">
    <citation type="journal article" date="2003" name="Nature">
        <title>The genome sequence of the filamentous fungus Neurospora crassa.</title>
        <authorList>
            <person name="Galagan J.E."/>
            <person name="Calvo S.E."/>
            <person name="Borkovich K.A."/>
            <person name="Selker E.U."/>
            <person name="Read N.D."/>
            <person name="Jaffe D."/>
            <person name="FitzHugh W."/>
            <person name="Ma L.J."/>
            <person name="Smirnov S."/>
            <person name="Purcell S."/>
            <person name="Rehman B."/>
            <person name="Elkins T."/>
            <person name="Engels R."/>
            <person name="Wang S."/>
            <person name="Nielsen C.B."/>
            <person name="Butler J."/>
            <person name="Endrizzi M."/>
            <person name="Qui D."/>
            <person name="Ianakiev P."/>
            <person name="Bell-Pedersen D."/>
            <person name="Nelson M.A."/>
            <person name="Werner-Washburne M."/>
            <person name="Selitrennikoff C.P."/>
            <person name="Kinsey J.A."/>
            <person name="Braun E.L."/>
            <person name="Zelter A."/>
            <person name="Schulte U."/>
            <person name="Kothe G.O."/>
            <person name="Jedd G."/>
            <person name="Mewes W."/>
            <person name="Staben C."/>
            <person name="Marcotte E."/>
            <person name="Greenberg D."/>
            <person name="Roy A."/>
            <person name="Foley K."/>
            <person name="Naylor J."/>
            <person name="Stange-Thomann N."/>
            <person name="Barrett R."/>
            <person name="Gnerre S."/>
            <person name="Kamal M."/>
            <person name="Kamvysselis M."/>
            <person name="Mauceli E."/>
            <person name="Bielke C."/>
            <person name="Rudd S."/>
            <person name="Frishman D."/>
            <person name="Krystofova S."/>
            <person name="Rasmussen C."/>
            <person name="Metzenberg R.L."/>
            <person name="Perkins D.D."/>
            <person name="Kroken S."/>
            <person name="Cogoni C."/>
            <person name="Macino G."/>
            <person name="Catcheside D."/>
            <person name="Li W."/>
            <person name="Pratt R.J."/>
            <person name="Osmani S.A."/>
            <person name="DeSouza C.P."/>
            <person name="Glass L."/>
            <person name="Orbach M.J."/>
            <person name="Berglund J.A."/>
            <person name="Voelker R."/>
            <person name="Yarden O."/>
            <person name="Plamann M."/>
            <person name="Seiler S."/>
            <person name="Dunlap J."/>
            <person name="Radford A."/>
            <person name="Aramayo R."/>
            <person name="Natvig D.O."/>
            <person name="Alex L.A."/>
            <person name="Mannhaupt G."/>
            <person name="Ebbole D.J."/>
            <person name="Freitag M."/>
            <person name="Paulsen I."/>
            <person name="Sachs M.S."/>
            <person name="Lander E.S."/>
            <person name="Nusbaum C."/>
            <person name="Birren B."/>
        </authorList>
    </citation>
    <scope>NUCLEOTIDE SEQUENCE [LARGE SCALE GENOMIC DNA]</scope>
    <source>
        <strain evidence="3">ATCC 24698 / 74-OR23-1A / CBS 708.71 / DSM 1257 / FGSC 987</strain>
    </source>
</reference>
<dbReference type="InParanoid" id="Q1K4P0"/>
<feature type="region of interest" description="Disordered" evidence="1">
    <location>
        <begin position="1"/>
        <end position="22"/>
    </location>
</feature>
<feature type="compositionally biased region" description="Low complexity" evidence="1">
    <location>
        <begin position="1"/>
        <end position="11"/>
    </location>
</feature>
<keyword evidence="3" id="KW-1185">Reference proteome</keyword>
<dbReference type="KEGG" id="ncr:NCU03496"/>
<proteinExistence type="predicted"/>
<dbReference type="OrthoDB" id="5398371at2759"/>
<feature type="region of interest" description="Disordered" evidence="1">
    <location>
        <begin position="309"/>
        <end position="335"/>
    </location>
</feature>
<accession>Q1K4P0</accession>
<feature type="compositionally biased region" description="Acidic residues" evidence="1">
    <location>
        <begin position="389"/>
        <end position="400"/>
    </location>
</feature>
<dbReference type="GeneID" id="3871980"/>
<dbReference type="VEuPathDB" id="FungiDB:NCU03496"/>
<evidence type="ECO:0000313" key="3">
    <source>
        <dbReference type="Proteomes" id="UP000001805"/>
    </source>
</evidence>
<feature type="compositionally biased region" description="Low complexity" evidence="1">
    <location>
        <begin position="222"/>
        <end position="232"/>
    </location>
</feature>
<gene>
    <name evidence="2" type="ORF">NCU03496</name>
</gene>
<feature type="compositionally biased region" description="Low complexity" evidence="1">
    <location>
        <begin position="190"/>
        <end position="201"/>
    </location>
</feature>
<feature type="region of interest" description="Disordered" evidence="1">
    <location>
        <begin position="65"/>
        <end position="97"/>
    </location>
</feature>
<evidence type="ECO:0008006" key="4">
    <source>
        <dbReference type="Google" id="ProtNLM"/>
    </source>
</evidence>
<dbReference type="PaxDb" id="5141-EFNCRP00000002729"/>
<feature type="compositionally biased region" description="Low complexity" evidence="1">
    <location>
        <begin position="271"/>
        <end position="284"/>
    </location>
</feature>
<organism evidence="2 3">
    <name type="scientific">Neurospora crassa (strain ATCC 24698 / 74-OR23-1A / CBS 708.71 / DSM 1257 / FGSC 987)</name>
    <dbReference type="NCBI Taxonomy" id="367110"/>
    <lineage>
        <taxon>Eukaryota</taxon>
        <taxon>Fungi</taxon>
        <taxon>Dikarya</taxon>
        <taxon>Ascomycota</taxon>
        <taxon>Pezizomycotina</taxon>
        <taxon>Sordariomycetes</taxon>
        <taxon>Sordariomycetidae</taxon>
        <taxon>Sordariales</taxon>
        <taxon>Sordariaceae</taxon>
        <taxon>Neurospora</taxon>
    </lineage>
</organism>
<feature type="compositionally biased region" description="Low complexity" evidence="1">
    <location>
        <begin position="309"/>
        <end position="322"/>
    </location>
</feature>
<dbReference type="RefSeq" id="XP_955833.2">
    <property type="nucleotide sequence ID" value="XM_950740.2"/>
</dbReference>
<evidence type="ECO:0000256" key="1">
    <source>
        <dbReference type="SAM" id="MobiDB-lite"/>
    </source>
</evidence>
<dbReference type="Proteomes" id="UP000001805">
    <property type="component" value="Chromosome 6, Linkage Group II"/>
</dbReference>
<sequence>MTSSSSSITSSHPKPIMSTPINGVGSTDLEIVEIVPNGDIILDVTFETSKPVILAAKKAFAAFSSRPTPRTSKATIPGQGPAKTPARPPRPPPKPRERVGFRVHLSVLKEHSPYFARLLSDTRFAEAKAVEAALAKLSLEDISPGEADWTQLPRVSIREDDEATQSAEMRYIFHDLLYILHHGRVPPPADETSAEPPAEASLPPPPPAAAAATPTPKPVVSKTAATTKGQKPAPKPPTKTPTKGTQPTNGLKKPLDKTSQKGQPKPTLQKPETPNEPVTTEPAAPAAPPLTIPYLTTLALLADRFSCTPSLSRLPSSSSSSSQTPLKWPATPTRLTKDQDGHALTFAGEELLRQKILVSWLLDLPLKFQSATRELILYGSRRWTLSASPDDEEDYSESEPDYTSSDPNPAAHHNPENLYPRNQYKHNKYKYKYKAKWWSLPDTLEDELSYRRTCLLSVLASIPRHFLRLYIVRPPQTRSITTSSAGIGSSFTSNAASALQAAAQGRQCKLGYESSASCDSYQLGEMIRFLCTKGLLSLVDFSPASFDRAIAQFDGGGENPLAKVDGHNPGMGVVFGPPKSSSSSGGNKDDLGGISTMEINHFVAILRQCPSYQIDRHHTNCGLRTRMLPVLDYVQAMLNSEVVLIKRADWEKRREEVSWVSLVERRQEEKDGGREKGKNTKVFRFTRTLAADPRMRYSSTLGTSKMAMELFLADEWDWTAEEY</sequence>
<feature type="region of interest" description="Disordered" evidence="1">
    <location>
        <begin position="187"/>
        <end position="289"/>
    </location>
</feature>
<dbReference type="EMBL" id="CM002237">
    <property type="protein sequence ID" value="EAA26597.2"/>
    <property type="molecule type" value="Genomic_DNA"/>
</dbReference>
<dbReference type="AlphaFoldDB" id="Q1K4P0"/>
<feature type="region of interest" description="Disordered" evidence="1">
    <location>
        <begin position="386"/>
        <end position="421"/>
    </location>
</feature>